<dbReference type="STRING" id="188906.SAMN04488526_3339"/>
<reference evidence="2 3" key="1">
    <citation type="submission" date="2016-10" db="EMBL/GenBank/DDBJ databases">
        <authorList>
            <person name="de Groot N.N."/>
        </authorList>
    </citation>
    <scope>NUCLEOTIDE SEQUENCE [LARGE SCALE GENOMIC DNA]</scope>
    <source>
        <strain evidence="2 3">DSM 14858</strain>
    </source>
</reference>
<feature type="chain" id="PRO_5011674531" description="Beta/Gamma crystallin" evidence="1">
    <location>
        <begin position="23"/>
        <end position="137"/>
    </location>
</feature>
<keyword evidence="1" id="KW-0732">Signal</keyword>
<evidence type="ECO:0000256" key="1">
    <source>
        <dbReference type="SAM" id="SignalP"/>
    </source>
</evidence>
<gene>
    <name evidence="2" type="ORF">SAMN04488526_3339</name>
</gene>
<dbReference type="RefSeq" id="WP_092764915.1">
    <property type="nucleotide sequence ID" value="NZ_FNZQ01000008.1"/>
</dbReference>
<evidence type="ECO:0008006" key="4">
    <source>
        <dbReference type="Google" id="ProtNLM"/>
    </source>
</evidence>
<dbReference type="EMBL" id="FNZQ01000008">
    <property type="protein sequence ID" value="SEL71424.1"/>
    <property type="molecule type" value="Genomic_DNA"/>
</dbReference>
<dbReference type="Proteomes" id="UP000199283">
    <property type="component" value="Unassembled WGS sequence"/>
</dbReference>
<accession>A0A1H7SI98</accession>
<dbReference type="AlphaFoldDB" id="A0A1H7SI98"/>
<evidence type="ECO:0000313" key="2">
    <source>
        <dbReference type="EMBL" id="SEL71424.1"/>
    </source>
</evidence>
<name>A0A1H7SI98_9RHOB</name>
<protein>
    <recommendedName>
        <fullName evidence="4">Beta/Gamma crystallin</fullName>
    </recommendedName>
</protein>
<keyword evidence="3" id="KW-1185">Reference proteome</keyword>
<feature type="signal peptide" evidence="1">
    <location>
        <begin position="1"/>
        <end position="22"/>
    </location>
</feature>
<evidence type="ECO:0000313" key="3">
    <source>
        <dbReference type="Proteomes" id="UP000199283"/>
    </source>
</evidence>
<organism evidence="2 3">
    <name type="scientific">Jannaschia helgolandensis</name>
    <dbReference type="NCBI Taxonomy" id="188906"/>
    <lineage>
        <taxon>Bacteria</taxon>
        <taxon>Pseudomonadati</taxon>
        <taxon>Pseudomonadota</taxon>
        <taxon>Alphaproteobacteria</taxon>
        <taxon>Rhodobacterales</taxon>
        <taxon>Roseobacteraceae</taxon>
        <taxon>Jannaschia</taxon>
    </lineage>
</organism>
<dbReference type="OrthoDB" id="7304934at2"/>
<sequence length="137" mass="15314">MHSFLTYPLLVSLTLFAAPAFAERTMTADEFAQMVTGKTLYFNRFGEAFGAEQYFDDKRVIWAFENGQCQRGIWFENAAGEICFIYDNDPGSQCWNFLEGDGGEYRARLAGADPSQDLVTRKIGTDALDCPLPDLGV</sequence>
<proteinExistence type="predicted"/>